<evidence type="ECO:0000313" key="4">
    <source>
        <dbReference type="Proteomes" id="UP001231941"/>
    </source>
</evidence>
<keyword evidence="1" id="KW-0812">Transmembrane</keyword>
<gene>
    <name evidence="3" type="ORF">Q5Y73_20135</name>
</gene>
<dbReference type="EMBL" id="JAVAMP010000014">
    <property type="protein sequence ID" value="MDP5276407.1"/>
    <property type="molecule type" value="Genomic_DNA"/>
</dbReference>
<feature type="domain" description="Peptidase M56" evidence="2">
    <location>
        <begin position="11"/>
        <end position="78"/>
    </location>
</feature>
<dbReference type="PANTHER" id="PTHR34978:SF3">
    <property type="entry name" value="SLR0241 PROTEIN"/>
    <property type="match status" value="1"/>
</dbReference>
<feature type="transmembrane region" description="Helical" evidence="1">
    <location>
        <begin position="211"/>
        <end position="232"/>
    </location>
</feature>
<evidence type="ECO:0000313" key="3">
    <source>
        <dbReference type="EMBL" id="MDP5276407.1"/>
    </source>
</evidence>
<comment type="caution">
    <text evidence="3">The sequence shown here is derived from an EMBL/GenBank/DDBJ whole genome shotgun (WGS) entry which is preliminary data.</text>
</comment>
<keyword evidence="4" id="KW-1185">Reference proteome</keyword>
<protein>
    <submittedName>
        <fullName evidence="3">M56 family metallopeptidase</fullName>
    </submittedName>
</protein>
<evidence type="ECO:0000259" key="2">
    <source>
        <dbReference type="Pfam" id="PF05569"/>
    </source>
</evidence>
<dbReference type="InterPro" id="IPR008756">
    <property type="entry name" value="Peptidase_M56"/>
</dbReference>
<reference evidence="3 4" key="1">
    <citation type="submission" date="2023-08" db="EMBL/GenBank/DDBJ databases">
        <authorList>
            <person name="Park J.-S."/>
        </authorList>
    </citation>
    <scope>NUCLEOTIDE SEQUENCE [LARGE SCALE GENOMIC DNA]</scope>
    <source>
        <strain evidence="3 4">2205SS18-9</strain>
    </source>
</reference>
<dbReference type="PANTHER" id="PTHR34978">
    <property type="entry name" value="POSSIBLE SENSOR-TRANSDUCER PROTEIN BLAR"/>
    <property type="match status" value="1"/>
</dbReference>
<accession>A0ABT9J4L5</accession>
<name>A0ABT9J4L5_9BACL</name>
<dbReference type="Proteomes" id="UP001231941">
    <property type="component" value="Unassembled WGS sequence"/>
</dbReference>
<sequence>MDLTYLSKYILYLSFMGSVVIGIILLTKVIFKDRLNARWHYYIWFLVILRLMIPYTPESSLSIFNFLPQISQQDEVIESLRESQGSEIEYEFKVVNDNQIVYDDSFDDSTYTSNTLPKVNSMIRTEVDNTADSSIHESIIFESKSDFSVNNENSISEEVNNASREIKTPIISSNISSENINGIRKIDPVLQYAVPGTLSKNDTSMNFKYDVFSLIWLFGALSVLSTVLFVNIKFHWKLRKQRKCDDLILNELLAKCKQQLNIKTNIQIVYDENLKTPSIIGVMKPKIVLPKRINDQLSHDELKYVLLHELTHLKRKDILINWITILIQAIYWFNPLVWYAFYKMREDCEVACDASVLSYLEKSEHIEYGKTILSVLTNLSRPNFIPVAVGMANNKSNIKRRIWRIKMFKQTSWKWSIIAVVLAVGIGSVGLTSALGDSNNDDTLDIVTLENGQKVIETRDKNENGRIDHIFIQFTKEIDPNSLSVNNFTVEGFQVEDVHLEKVLKEEKIQQLVAEASEKYDMSSEILEPMLRDQEKGKYQTKFFKEEKFTDADYEAINTNVIVEVMELEDRDGAETPKISINKDTLKDKDGNLFTGLNNEISNDRVAPTVGIRYESLFFEDENPDPYIVEGTLTFEFHNQYVFYDISHYEILLENQDNRAEEAISTVIPDGSTKYAVNIKITEKELIENSLFITDQSEFLRFRLRAIDVGGNISYPNFNSEEIVDFTNDLELTNFAAHDVLLADEPEIAYLSFNFSKQIDLSSLSKDSFSVEGYDVEDVFYNYLIDEDKVEKNIAIVRVKQKSENSSKKPNVSISKSAIKDLYGNLFEGMSNVQVEKIIKSDSYNAILDSQDITTRDQDLNGKIEHIIIRFAKRIDPSTLSKEYFTVEGYNVEDVYYRHEYFNEDLPQNELVWVRVTEQGHPDGLYSPKVSITGDKLKYEDGKYFEGIKGMQATAFVGPRFKDSKLSFTDTNFQKGFIEGTLTFDASPDEHFIDYYLVSFDGEEQTSKLWIDKDKLAKFWAVDVMKDNEVTTPNKYVDAFAEHYVESLFQLNTGLSMEILPDESKTYSIDFKLSGFEEQDFYSFEVTPVSGKVYGPTRTIEIQDYLGG</sequence>
<dbReference type="RefSeq" id="WP_305993712.1">
    <property type="nucleotide sequence ID" value="NZ_JAVAMP010000014.1"/>
</dbReference>
<dbReference type="InterPro" id="IPR052173">
    <property type="entry name" value="Beta-lactam_resp_regulator"/>
</dbReference>
<proteinExistence type="predicted"/>
<keyword evidence="1" id="KW-0472">Membrane</keyword>
<feature type="transmembrane region" description="Helical" evidence="1">
    <location>
        <begin position="413"/>
        <end position="435"/>
    </location>
</feature>
<organism evidence="3 4">
    <name type="scientific">Chengkuizengella axinellae</name>
    <dbReference type="NCBI Taxonomy" id="3064388"/>
    <lineage>
        <taxon>Bacteria</taxon>
        <taxon>Bacillati</taxon>
        <taxon>Bacillota</taxon>
        <taxon>Bacilli</taxon>
        <taxon>Bacillales</taxon>
        <taxon>Paenibacillaceae</taxon>
        <taxon>Chengkuizengella</taxon>
    </lineage>
</organism>
<feature type="transmembrane region" description="Helical" evidence="1">
    <location>
        <begin position="6"/>
        <end position="27"/>
    </location>
</feature>
<feature type="transmembrane region" description="Helical" evidence="1">
    <location>
        <begin position="319"/>
        <end position="341"/>
    </location>
</feature>
<evidence type="ECO:0000256" key="1">
    <source>
        <dbReference type="SAM" id="Phobius"/>
    </source>
</evidence>
<keyword evidence="1" id="KW-1133">Transmembrane helix</keyword>
<dbReference type="CDD" id="cd07341">
    <property type="entry name" value="M56_BlaR1_MecR1_like"/>
    <property type="match status" value="1"/>
</dbReference>
<feature type="transmembrane region" description="Helical" evidence="1">
    <location>
        <begin position="372"/>
        <end position="392"/>
    </location>
</feature>
<dbReference type="Pfam" id="PF05569">
    <property type="entry name" value="Peptidase_M56"/>
    <property type="match status" value="2"/>
</dbReference>
<feature type="domain" description="Peptidase M56" evidence="2">
    <location>
        <begin position="202"/>
        <end position="403"/>
    </location>
</feature>
<feature type="transmembrane region" description="Helical" evidence="1">
    <location>
        <begin position="39"/>
        <end position="57"/>
    </location>
</feature>
<dbReference type="Gene3D" id="3.30.2010.10">
    <property type="entry name" value="Metalloproteases ('zincins'), catalytic domain"/>
    <property type="match status" value="1"/>
</dbReference>